<keyword evidence="4" id="KW-0411">Iron-sulfur</keyword>
<name>A0A2U8E486_9BACT</name>
<dbReference type="OrthoDB" id="185125at2"/>
<keyword evidence="6" id="KW-1185">Reference proteome</keyword>
<keyword evidence="1" id="KW-0479">Metal-binding</keyword>
<evidence type="ECO:0000313" key="6">
    <source>
        <dbReference type="Proteomes" id="UP000244896"/>
    </source>
</evidence>
<dbReference type="Proteomes" id="UP000244896">
    <property type="component" value="Chromosome"/>
</dbReference>
<dbReference type="SUPFAM" id="SSF53335">
    <property type="entry name" value="S-adenosyl-L-methionine-dependent methyltransferases"/>
    <property type="match status" value="1"/>
</dbReference>
<dbReference type="GO" id="GO:0008168">
    <property type="term" value="F:methyltransferase activity"/>
    <property type="evidence" value="ECO:0007669"/>
    <property type="project" value="InterPro"/>
</dbReference>
<dbReference type="RefSeq" id="WP_108825552.1">
    <property type="nucleotide sequence ID" value="NZ_CP023004.1"/>
</dbReference>
<evidence type="ECO:0008006" key="7">
    <source>
        <dbReference type="Google" id="ProtNLM"/>
    </source>
</evidence>
<reference evidence="5 6" key="1">
    <citation type="journal article" date="2018" name="Syst. Appl. Microbiol.">
        <title>Ereboglobus luteus gen. nov. sp. nov. from cockroach guts, and new insights into the oxygen relationship of the genera Opitutus and Didymococcus (Verrucomicrobia: Opitutaceae).</title>
        <authorList>
            <person name="Tegtmeier D."/>
            <person name="Belitz A."/>
            <person name="Radek R."/>
            <person name="Heimerl T."/>
            <person name="Brune A."/>
        </authorList>
    </citation>
    <scope>NUCLEOTIDE SEQUENCE [LARGE SCALE GENOMIC DNA]</scope>
    <source>
        <strain evidence="5 6">Ho45</strain>
    </source>
</reference>
<evidence type="ECO:0000313" key="5">
    <source>
        <dbReference type="EMBL" id="AWI09738.1"/>
    </source>
</evidence>
<protein>
    <recommendedName>
        <fullName evidence="7">Ribosomal small subunit Rsm22</fullName>
    </recommendedName>
</protein>
<evidence type="ECO:0000256" key="1">
    <source>
        <dbReference type="ARBA" id="ARBA00022723"/>
    </source>
</evidence>
<dbReference type="Gene3D" id="3.40.50.150">
    <property type="entry name" value="Vaccinia Virus protein VP39"/>
    <property type="match status" value="1"/>
</dbReference>
<dbReference type="InterPro" id="IPR029063">
    <property type="entry name" value="SAM-dependent_MTases_sf"/>
</dbReference>
<dbReference type="GO" id="GO:0046872">
    <property type="term" value="F:metal ion binding"/>
    <property type="evidence" value="ECO:0007669"/>
    <property type="project" value="UniProtKB-KW"/>
</dbReference>
<gene>
    <name evidence="5" type="ORF">CKA38_11175</name>
</gene>
<accession>A0A2U8E486</accession>
<dbReference type="InterPro" id="IPR015324">
    <property type="entry name" value="Ribosomal_Rsm22-like"/>
</dbReference>
<evidence type="ECO:0000256" key="4">
    <source>
        <dbReference type="ARBA" id="ARBA00023014"/>
    </source>
</evidence>
<dbReference type="AlphaFoldDB" id="A0A2U8E486"/>
<sequence>MDWTQLDWQALDRLRDGFIKGTAASGPYWRTPADLANYDMTYAERIGWKWDSVLSELRRRNWTPPAPARTLLDWGCGSGIASRRVLRAFGPENFDTLHLWDHSPLARDYAAQVARRDFPDLKIEHSALRTPPSAFVLLLSHVINELSDAALAELTALARRAEAVIWVEPGTHADSRALVSVREKLRGDFDIIAPCAHAAPCGLLAPGAERHWCHNFAEPPRNIYADSDWVKFGKRAGVDLRSLPYSFLVLQKKSAPTNMSGFSLRSEPHSELRVPHSQAARIIGRPRIHKAHAAICSCDADGVNDLTLYKRDATALFKQLDRAPAHPPLYIWKRDPANPAKILDGNPIHVAE</sequence>
<evidence type="ECO:0000256" key="2">
    <source>
        <dbReference type="ARBA" id="ARBA00022946"/>
    </source>
</evidence>
<keyword evidence="3" id="KW-0408">Iron</keyword>
<proteinExistence type="predicted"/>
<organism evidence="5 6">
    <name type="scientific">Ereboglobus luteus</name>
    <dbReference type="NCBI Taxonomy" id="1796921"/>
    <lineage>
        <taxon>Bacteria</taxon>
        <taxon>Pseudomonadati</taxon>
        <taxon>Verrucomicrobiota</taxon>
        <taxon>Opitutia</taxon>
        <taxon>Opitutales</taxon>
        <taxon>Opitutaceae</taxon>
        <taxon>Ereboglobus</taxon>
    </lineage>
</organism>
<dbReference type="GO" id="GO:0006412">
    <property type="term" value="P:translation"/>
    <property type="evidence" value="ECO:0007669"/>
    <property type="project" value="InterPro"/>
</dbReference>
<keyword evidence="2" id="KW-0809">Transit peptide</keyword>
<dbReference type="EMBL" id="CP023004">
    <property type="protein sequence ID" value="AWI09738.1"/>
    <property type="molecule type" value="Genomic_DNA"/>
</dbReference>
<dbReference type="Pfam" id="PF09243">
    <property type="entry name" value="Rsm22"/>
    <property type="match status" value="1"/>
</dbReference>
<dbReference type="GO" id="GO:0051536">
    <property type="term" value="F:iron-sulfur cluster binding"/>
    <property type="evidence" value="ECO:0007669"/>
    <property type="project" value="UniProtKB-KW"/>
</dbReference>
<dbReference type="KEGG" id="elut:CKA38_11175"/>
<evidence type="ECO:0000256" key="3">
    <source>
        <dbReference type="ARBA" id="ARBA00023004"/>
    </source>
</evidence>